<evidence type="ECO:0000313" key="1">
    <source>
        <dbReference type="EMBL" id="KAH9359929.1"/>
    </source>
</evidence>
<dbReference type="OrthoDB" id="10591628at2759"/>
<keyword evidence="2" id="KW-1185">Reference proteome</keyword>
<dbReference type="VEuPathDB" id="VectorBase:HLOH_047959"/>
<proteinExistence type="predicted"/>
<gene>
    <name evidence="1" type="ORF">HPB48_019282</name>
</gene>
<sequence>MRRYHATRQNNAFKCAHSKFKFDFVDRHYGVSCEVCDCVLFDNNVSKIGNVKDSDGKEAALGLLVENFPQRASNVKEFVVCGMCKESLVNGVMPNTRPSSATYTRGARLISLA</sequence>
<name>A0A9J6FCA4_HAELO</name>
<dbReference type="AlphaFoldDB" id="A0A9J6FCA4"/>
<comment type="caution">
    <text evidence="1">The sequence shown here is derived from an EMBL/GenBank/DDBJ whole genome shotgun (WGS) entry which is preliminary data.</text>
</comment>
<organism evidence="1 2">
    <name type="scientific">Haemaphysalis longicornis</name>
    <name type="common">Bush tick</name>
    <dbReference type="NCBI Taxonomy" id="44386"/>
    <lineage>
        <taxon>Eukaryota</taxon>
        <taxon>Metazoa</taxon>
        <taxon>Ecdysozoa</taxon>
        <taxon>Arthropoda</taxon>
        <taxon>Chelicerata</taxon>
        <taxon>Arachnida</taxon>
        <taxon>Acari</taxon>
        <taxon>Parasitiformes</taxon>
        <taxon>Ixodida</taxon>
        <taxon>Ixodoidea</taxon>
        <taxon>Ixodidae</taxon>
        <taxon>Haemaphysalinae</taxon>
        <taxon>Haemaphysalis</taxon>
    </lineage>
</organism>
<accession>A0A9J6FCA4</accession>
<dbReference type="EMBL" id="JABSTR010000001">
    <property type="protein sequence ID" value="KAH9359929.1"/>
    <property type="molecule type" value="Genomic_DNA"/>
</dbReference>
<reference evidence="1 2" key="1">
    <citation type="journal article" date="2020" name="Cell">
        <title>Large-Scale Comparative Analyses of Tick Genomes Elucidate Their Genetic Diversity and Vector Capacities.</title>
        <authorList>
            <consortium name="Tick Genome and Microbiome Consortium (TIGMIC)"/>
            <person name="Jia N."/>
            <person name="Wang J."/>
            <person name="Shi W."/>
            <person name="Du L."/>
            <person name="Sun Y."/>
            <person name="Zhan W."/>
            <person name="Jiang J.F."/>
            <person name="Wang Q."/>
            <person name="Zhang B."/>
            <person name="Ji P."/>
            <person name="Bell-Sakyi L."/>
            <person name="Cui X.M."/>
            <person name="Yuan T.T."/>
            <person name="Jiang B.G."/>
            <person name="Yang W.F."/>
            <person name="Lam T.T."/>
            <person name="Chang Q.C."/>
            <person name="Ding S.J."/>
            <person name="Wang X.J."/>
            <person name="Zhu J.G."/>
            <person name="Ruan X.D."/>
            <person name="Zhao L."/>
            <person name="Wei J.T."/>
            <person name="Ye R.Z."/>
            <person name="Que T.C."/>
            <person name="Du C.H."/>
            <person name="Zhou Y.H."/>
            <person name="Cheng J.X."/>
            <person name="Dai P.F."/>
            <person name="Guo W.B."/>
            <person name="Han X.H."/>
            <person name="Huang E.J."/>
            <person name="Li L.F."/>
            <person name="Wei W."/>
            <person name="Gao Y.C."/>
            <person name="Liu J.Z."/>
            <person name="Shao H.Z."/>
            <person name="Wang X."/>
            <person name="Wang C.C."/>
            <person name="Yang T.C."/>
            <person name="Huo Q.B."/>
            <person name="Li W."/>
            <person name="Chen H.Y."/>
            <person name="Chen S.E."/>
            <person name="Zhou L.G."/>
            <person name="Ni X.B."/>
            <person name="Tian J.H."/>
            <person name="Sheng Y."/>
            <person name="Liu T."/>
            <person name="Pan Y.S."/>
            <person name="Xia L.Y."/>
            <person name="Li J."/>
            <person name="Zhao F."/>
            <person name="Cao W.C."/>
        </authorList>
    </citation>
    <scope>NUCLEOTIDE SEQUENCE [LARGE SCALE GENOMIC DNA]</scope>
    <source>
        <strain evidence="1">HaeL-2018</strain>
    </source>
</reference>
<dbReference type="Proteomes" id="UP000821853">
    <property type="component" value="Chromosome 1"/>
</dbReference>
<evidence type="ECO:0000313" key="2">
    <source>
        <dbReference type="Proteomes" id="UP000821853"/>
    </source>
</evidence>
<protein>
    <submittedName>
        <fullName evidence="1">Uncharacterized protein</fullName>
    </submittedName>
</protein>